<protein>
    <submittedName>
        <fullName evidence="12">MFS transporter</fullName>
    </submittedName>
</protein>
<feature type="transmembrane region" description="Helical" evidence="10">
    <location>
        <begin position="381"/>
        <end position="400"/>
    </location>
</feature>
<evidence type="ECO:0000256" key="7">
    <source>
        <dbReference type="ARBA" id="ARBA00022692"/>
    </source>
</evidence>
<dbReference type="SUPFAM" id="SSF103473">
    <property type="entry name" value="MFS general substrate transporter"/>
    <property type="match status" value="1"/>
</dbReference>
<dbReference type="Proteomes" id="UP000237274">
    <property type="component" value="Unassembled WGS sequence"/>
</dbReference>
<dbReference type="PROSITE" id="PS50850">
    <property type="entry name" value="MFS"/>
    <property type="match status" value="1"/>
</dbReference>
<evidence type="ECO:0000256" key="8">
    <source>
        <dbReference type="ARBA" id="ARBA00022989"/>
    </source>
</evidence>
<dbReference type="PRINTS" id="PR00174">
    <property type="entry name" value="LACYSMPORT"/>
</dbReference>
<feature type="transmembrane region" description="Helical" evidence="10">
    <location>
        <begin position="349"/>
        <end position="369"/>
    </location>
</feature>
<feature type="domain" description="Major facilitator superfamily (MFS) profile" evidence="11">
    <location>
        <begin position="8"/>
        <end position="404"/>
    </location>
</feature>
<feature type="transmembrane region" description="Helical" evidence="10">
    <location>
        <begin position="315"/>
        <end position="337"/>
    </location>
</feature>
<dbReference type="Gene3D" id="1.20.1250.20">
    <property type="entry name" value="MFS general substrate transporter like domains"/>
    <property type="match status" value="2"/>
</dbReference>
<feature type="transmembrane region" description="Helical" evidence="10">
    <location>
        <begin position="76"/>
        <end position="96"/>
    </location>
</feature>
<evidence type="ECO:0000256" key="10">
    <source>
        <dbReference type="SAM" id="Phobius"/>
    </source>
</evidence>
<evidence type="ECO:0000256" key="3">
    <source>
        <dbReference type="ARBA" id="ARBA00022448"/>
    </source>
</evidence>
<keyword evidence="7 10" id="KW-0812">Transmembrane</keyword>
<dbReference type="PANTHER" id="PTHR23522:SF10">
    <property type="entry name" value="3-PHENYLPROPIONIC ACID TRANSPORTER-RELATED"/>
    <property type="match status" value="1"/>
</dbReference>
<dbReference type="GO" id="GO:0005886">
    <property type="term" value="C:plasma membrane"/>
    <property type="evidence" value="ECO:0007669"/>
    <property type="project" value="UniProtKB-SubCell"/>
</dbReference>
<keyword evidence="3" id="KW-0813">Transport</keyword>
<reference evidence="12 13" key="1">
    <citation type="submission" date="2017-01" db="EMBL/GenBank/DDBJ databases">
        <title>Comparative Genomics of 38 Pectobacterium strains comprising three species revealed the characteristics of Pectobacterium carotovorum.</title>
        <authorList>
            <person name="Xie H."/>
            <person name="Ma Y."/>
            <person name="Li X."/>
        </authorList>
    </citation>
    <scope>NUCLEOTIDE SEQUENCE [LARGE SCALE GENOMIC DNA]</scope>
    <source>
        <strain evidence="12 13">Q142</strain>
    </source>
</reference>
<dbReference type="EMBL" id="MTAO01000012">
    <property type="protein sequence ID" value="POE25370.1"/>
    <property type="molecule type" value="Genomic_DNA"/>
</dbReference>
<comment type="caution">
    <text evidence="12">The sequence shown here is derived from an EMBL/GenBank/DDBJ whole genome shotgun (WGS) entry which is preliminary data.</text>
</comment>
<dbReference type="PROSITE" id="PS00897">
    <property type="entry name" value="LACY_2"/>
    <property type="match status" value="1"/>
</dbReference>
<evidence type="ECO:0000313" key="13">
    <source>
        <dbReference type="Proteomes" id="UP000237274"/>
    </source>
</evidence>
<accession>A0ABD6VLM0</accession>
<dbReference type="Pfam" id="PF01306">
    <property type="entry name" value="LacY_symp"/>
    <property type="match status" value="1"/>
</dbReference>
<feature type="transmembrane region" description="Helical" evidence="10">
    <location>
        <begin position="259"/>
        <end position="279"/>
    </location>
</feature>
<proteinExistence type="inferred from homology"/>
<gene>
    <name evidence="12" type="primary">lacY</name>
    <name evidence="12" type="ORF">BV926_16410</name>
</gene>
<feature type="transmembrane region" description="Helical" evidence="10">
    <location>
        <begin position="168"/>
        <end position="187"/>
    </location>
</feature>
<dbReference type="InterPro" id="IPR000576">
    <property type="entry name" value="LacY/RafB_perm_fam"/>
</dbReference>
<dbReference type="PANTHER" id="PTHR23522">
    <property type="entry name" value="BLL5896 PROTEIN"/>
    <property type="match status" value="1"/>
</dbReference>
<comment type="subcellular location">
    <subcellularLocation>
        <location evidence="1">Cell inner membrane</location>
        <topology evidence="1">Multi-pass membrane protein</topology>
    </subcellularLocation>
</comment>
<dbReference type="InterPro" id="IPR036259">
    <property type="entry name" value="MFS_trans_sf"/>
</dbReference>
<evidence type="ECO:0000259" key="11">
    <source>
        <dbReference type="PROSITE" id="PS50850"/>
    </source>
</evidence>
<dbReference type="InterPro" id="IPR020846">
    <property type="entry name" value="MFS_dom"/>
</dbReference>
<feature type="transmembrane region" description="Helical" evidence="10">
    <location>
        <begin position="102"/>
        <end position="122"/>
    </location>
</feature>
<keyword evidence="4" id="KW-1003">Cell membrane</keyword>
<feature type="transmembrane region" description="Helical" evidence="10">
    <location>
        <begin position="9"/>
        <end position="34"/>
    </location>
</feature>
<dbReference type="InterPro" id="IPR018457">
    <property type="entry name" value="LacY/RafB_perm_fam_CS"/>
</dbReference>
<dbReference type="RefSeq" id="WP_044204059.1">
    <property type="nucleotide sequence ID" value="NZ_JACDRW010000039.1"/>
</dbReference>
<evidence type="ECO:0000256" key="6">
    <source>
        <dbReference type="ARBA" id="ARBA00022597"/>
    </source>
</evidence>
<organism evidence="12 13">
    <name type="scientific">Pectobacterium odoriferum</name>
    <dbReference type="NCBI Taxonomy" id="78398"/>
    <lineage>
        <taxon>Bacteria</taxon>
        <taxon>Pseudomonadati</taxon>
        <taxon>Pseudomonadota</taxon>
        <taxon>Gammaproteobacteria</taxon>
        <taxon>Enterobacterales</taxon>
        <taxon>Pectobacteriaceae</taxon>
        <taxon>Pectobacterium</taxon>
    </lineage>
</organism>
<evidence type="ECO:0000313" key="12">
    <source>
        <dbReference type="EMBL" id="POE25370.1"/>
    </source>
</evidence>
<name>A0ABD6VLM0_9GAMM</name>
<keyword evidence="8 10" id="KW-1133">Transmembrane helix</keyword>
<dbReference type="NCBIfam" id="NF007077">
    <property type="entry name" value="PRK09528.1"/>
    <property type="match status" value="1"/>
</dbReference>
<dbReference type="AlphaFoldDB" id="A0ABD6VLM0"/>
<feature type="transmembrane region" description="Helical" evidence="10">
    <location>
        <begin position="143"/>
        <end position="162"/>
    </location>
</feature>
<evidence type="ECO:0000256" key="2">
    <source>
        <dbReference type="ARBA" id="ARBA00008980"/>
    </source>
</evidence>
<evidence type="ECO:0000256" key="4">
    <source>
        <dbReference type="ARBA" id="ARBA00022475"/>
    </source>
</evidence>
<evidence type="ECO:0000256" key="9">
    <source>
        <dbReference type="ARBA" id="ARBA00023136"/>
    </source>
</evidence>
<evidence type="ECO:0000256" key="1">
    <source>
        <dbReference type="ARBA" id="ARBA00004429"/>
    </source>
</evidence>
<keyword evidence="6" id="KW-0762">Sugar transport</keyword>
<sequence length="442" mass="49560">MFYLKNRNFWIFGAFCFFYFFIMGAVLPFFPIWLHDVNLLDQQQTGLVFASMALFALVFQPIFGFVTDKFGLKKHLLWMIIFLLLFLAPLFIYVFSPLLQSHFFLGALLCGIYLGLVCSGGSPAIEAYIEKVSRRSQFEYGRARLFGCVGWAICASIVGYMFTINNQFAFWLASSFSLVLAVLLYLFKPEENNTLAVADGLALNQKPIKLKAALGLLKMRKFWCLVMYIVGVACVYDVFDQQFANFFTSFFSDRHAGTQAFGYVTTLGEFLNAFIMFFAPLIINRIGGKNALLIAGVIMSTRIIGSSLADSVTEVIILKTLHMFEVPFLLVGIFKYITTQFNVNLSASIYLWGFCFFKQLSSIVMSYAAGMMYVNYGFETSYFILGCIAFVFTIISAFALSGKIHIVTDQSSDDLSTQRISISSTPCSKARGSSTLQVNSGP</sequence>
<dbReference type="NCBIfam" id="TIGR00882">
    <property type="entry name" value="2A0105"/>
    <property type="match status" value="1"/>
</dbReference>
<feature type="transmembrane region" description="Helical" evidence="10">
    <location>
        <begin position="222"/>
        <end position="239"/>
    </location>
</feature>
<keyword evidence="9 10" id="KW-0472">Membrane</keyword>
<keyword evidence="5" id="KW-0997">Cell inner membrane</keyword>
<feature type="transmembrane region" description="Helical" evidence="10">
    <location>
        <begin position="291"/>
        <end position="309"/>
    </location>
</feature>
<feature type="transmembrane region" description="Helical" evidence="10">
    <location>
        <begin position="46"/>
        <end position="64"/>
    </location>
</feature>
<evidence type="ECO:0000256" key="5">
    <source>
        <dbReference type="ARBA" id="ARBA00022519"/>
    </source>
</evidence>
<comment type="similarity">
    <text evidence="2">Belongs to the major facilitator superfamily. Oligosaccharide:H(+) symporter (OHS) (TC 2.A.1.5) family.</text>
</comment>